<organism evidence="1 2">
    <name type="scientific">Catalinimonas alkaloidigena</name>
    <dbReference type="NCBI Taxonomy" id="1075417"/>
    <lineage>
        <taxon>Bacteria</taxon>
        <taxon>Pseudomonadati</taxon>
        <taxon>Bacteroidota</taxon>
        <taxon>Cytophagia</taxon>
        <taxon>Cytophagales</taxon>
        <taxon>Catalimonadaceae</taxon>
        <taxon>Catalinimonas</taxon>
    </lineage>
</organism>
<evidence type="ECO:0000313" key="1">
    <source>
        <dbReference type="EMBL" id="SDL35926.1"/>
    </source>
</evidence>
<dbReference type="EMBL" id="FNFO01000005">
    <property type="protein sequence ID" value="SDL35926.1"/>
    <property type="molecule type" value="Genomic_DNA"/>
</dbReference>
<accession>A0A1G9JFE2</accession>
<dbReference type="AlphaFoldDB" id="A0A1G9JFE2"/>
<name>A0A1G9JFE2_9BACT</name>
<gene>
    <name evidence="1" type="ORF">SAMN05421823_105292</name>
</gene>
<dbReference type="InterPro" id="IPR046732">
    <property type="entry name" value="DUF6624"/>
</dbReference>
<sequence length="215" mass="25012">MKTSFVWIGMLLCWQIGYGQLGYPGGGVLTVEEEELRFRILQLRDERAGLEESRLEIFRLEGPHSTTYQQVMQEIARTLAEQTDELFQIVSRYGWPDRTLVGDDGATAFWLLVKGADLEFQKVCVPLLVRAAREGRVNPLQAAVLQDQVLIQQHKKQWYGTQFFYEEETGKVTLFPVAVLEDLNHRRASLHLEPIEDYLRKWQREQDNLALQEMQ</sequence>
<reference evidence="1 2" key="1">
    <citation type="submission" date="2016-10" db="EMBL/GenBank/DDBJ databases">
        <authorList>
            <person name="de Groot N.N."/>
        </authorList>
    </citation>
    <scope>NUCLEOTIDE SEQUENCE [LARGE SCALE GENOMIC DNA]</scope>
    <source>
        <strain evidence="1 2">DSM 25186</strain>
    </source>
</reference>
<dbReference type="RefSeq" id="WP_143017311.1">
    <property type="nucleotide sequence ID" value="NZ_FNFO01000005.1"/>
</dbReference>
<evidence type="ECO:0000313" key="2">
    <source>
        <dbReference type="Proteomes" id="UP000198510"/>
    </source>
</evidence>
<dbReference type="OrthoDB" id="1164858at2"/>
<dbReference type="Proteomes" id="UP000198510">
    <property type="component" value="Unassembled WGS sequence"/>
</dbReference>
<protein>
    <submittedName>
        <fullName evidence="1">Uncharacterized protein</fullName>
    </submittedName>
</protein>
<dbReference type="STRING" id="1075417.SAMN05421823_105292"/>
<dbReference type="Pfam" id="PF20329">
    <property type="entry name" value="DUF6624"/>
    <property type="match status" value="1"/>
</dbReference>
<proteinExistence type="predicted"/>
<keyword evidence="2" id="KW-1185">Reference proteome</keyword>